<organism evidence="2 3">
    <name type="scientific">Streptomyces spectabilis</name>
    <dbReference type="NCBI Taxonomy" id="68270"/>
    <lineage>
        <taxon>Bacteria</taxon>
        <taxon>Bacillati</taxon>
        <taxon>Actinomycetota</taxon>
        <taxon>Actinomycetes</taxon>
        <taxon>Kitasatosporales</taxon>
        <taxon>Streptomycetaceae</taxon>
        <taxon>Streptomyces</taxon>
    </lineage>
</organism>
<sequence length="126" mass="13257">MVRTSLLVGDGPLGPAGRSTRERLVHDPASGARPERLFSDDVRCPVHVADPAGALLELAGACLGGMFHCAGADADSRLEFEQLVAARDGLASRLVGAERRVRSPPGPLQVRLAGQETRAVRLAIRA</sequence>
<accession>A0A516R1L8</accession>
<dbReference type="Proteomes" id="UP000316806">
    <property type="component" value="Chromosome"/>
</dbReference>
<evidence type="ECO:0000313" key="2">
    <source>
        <dbReference type="EMBL" id="QDQ09558.1"/>
    </source>
</evidence>
<dbReference type="EMBL" id="CP040916">
    <property type="protein sequence ID" value="QDQ09558.1"/>
    <property type="molecule type" value="Genomic_DNA"/>
</dbReference>
<dbReference type="RefSeq" id="WP_144001136.1">
    <property type="nucleotide sequence ID" value="NZ_CP040916.1"/>
</dbReference>
<dbReference type="SUPFAM" id="SSF51735">
    <property type="entry name" value="NAD(P)-binding Rossmann-fold domains"/>
    <property type="match status" value="1"/>
</dbReference>
<evidence type="ECO:0000256" key="1">
    <source>
        <dbReference type="SAM" id="MobiDB-lite"/>
    </source>
</evidence>
<protein>
    <submittedName>
        <fullName evidence="2">Uncharacterized protein</fullName>
    </submittedName>
</protein>
<feature type="region of interest" description="Disordered" evidence="1">
    <location>
        <begin position="1"/>
        <end position="32"/>
    </location>
</feature>
<reference evidence="2 3" key="1">
    <citation type="journal article" date="2019" name="J. Ind. Microbiol. Biotechnol.">
        <title>The complete genomic sequence of Streptomyces spectabilis NRRL-2792 and identification of secondary metabolite biosynthetic gene clusters.</title>
        <authorList>
            <person name="Sinha A."/>
            <person name="Phillips-Salemka S."/>
            <person name="Niraula T.A."/>
            <person name="Short K.A."/>
            <person name="Niraula N.P."/>
        </authorList>
    </citation>
    <scope>NUCLEOTIDE SEQUENCE [LARGE SCALE GENOMIC DNA]</scope>
    <source>
        <strain evidence="2 3">NRRL 2792</strain>
    </source>
</reference>
<proteinExistence type="predicted"/>
<dbReference type="AlphaFoldDB" id="A0A516R1L8"/>
<dbReference type="Gene3D" id="3.40.50.720">
    <property type="entry name" value="NAD(P)-binding Rossmann-like Domain"/>
    <property type="match status" value="1"/>
</dbReference>
<gene>
    <name evidence="2" type="ORF">FH965_02435</name>
</gene>
<dbReference type="InterPro" id="IPR036291">
    <property type="entry name" value="NAD(P)-bd_dom_sf"/>
</dbReference>
<name>A0A516R1L8_STRST</name>
<evidence type="ECO:0000313" key="3">
    <source>
        <dbReference type="Proteomes" id="UP000316806"/>
    </source>
</evidence>